<dbReference type="Pfam" id="PF12833">
    <property type="entry name" value="HTH_18"/>
    <property type="match status" value="1"/>
</dbReference>
<dbReference type="AlphaFoldDB" id="A0A7W4UNC9"/>
<accession>A0A7W4UNC9</accession>
<dbReference type="InterPro" id="IPR050204">
    <property type="entry name" value="AraC_XylS_family_regulators"/>
</dbReference>
<dbReference type="PROSITE" id="PS00041">
    <property type="entry name" value="HTH_ARAC_FAMILY_1"/>
    <property type="match status" value="1"/>
</dbReference>
<evidence type="ECO:0000256" key="1">
    <source>
        <dbReference type="ARBA" id="ARBA00023015"/>
    </source>
</evidence>
<dbReference type="Gene3D" id="1.10.10.60">
    <property type="entry name" value="Homeodomain-like"/>
    <property type="match status" value="2"/>
</dbReference>
<dbReference type="Proteomes" id="UP000545286">
    <property type="component" value="Unassembled WGS sequence"/>
</dbReference>
<keyword evidence="6" id="KW-1185">Reference proteome</keyword>
<keyword evidence="3" id="KW-0804">Transcription</keyword>
<proteinExistence type="predicted"/>
<evidence type="ECO:0000313" key="6">
    <source>
        <dbReference type="Proteomes" id="UP000545286"/>
    </source>
</evidence>
<protein>
    <submittedName>
        <fullName evidence="5">AraC-like DNA-binding protein</fullName>
    </submittedName>
</protein>
<sequence length="192" mass="21247">MIHVDEAWLTSLSPQAGTADLTASISVLRDATLRHALDDPIDAIFADRPELELRSAFAGLLGQLGAVLPELRVAGSIEPALVSTLSPALQRLRDDATNPRLDDLADLVGMDRFQLIREMKRATGLSPLAWRQNTRVLEARRRLRSGERIADTAHSLGFVDQSHFHRVFQAHVAASPGAYRRRRNFVQDPPTT</sequence>
<dbReference type="SMART" id="SM00342">
    <property type="entry name" value="HTH_ARAC"/>
    <property type="match status" value="1"/>
</dbReference>
<dbReference type="SUPFAM" id="SSF46689">
    <property type="entry name" value="Homeodomain-like"/>
    <property type="match status" value="2"/>
</dbReference>
<keyword evidence="1" id="KW-0805">Transcription regulation</keyword>
<dbReference type="InterPro" id="IPR018060">
    <property type="entry name" value="HTH_AraC"/>
</dbReference>
<dbReference type="PANTHER" id="PTHR46796">
    <property type="entry name" value="HTH-TYPE TRANSCRIPTIONAL ACTIVATOR RHAS-RELATED"/>
    <property type="match status" value="1"/>
</dbReference>
<dbReference type="GO" id="GO:0003700">
    <property type="term" value="F:DNA-binding transcription factor activity"/>
    <property type="evidence" value="ECO:0007669"/>
    <property type="project" value="InterPro"/>
</dbReference>
<keyword evidence="2 5" id="KW-0238">DNA-binding</keyword>
<dbReference type="PANTHER" id="PTHR46796:SF2">
    <property type="entry name" value="TRANSCRIPTIONAL REGULATORY PROTEIN"/>
    <property type="match status" value="1"/>
</dbReference>
<evidence type="ECO:0000259" key="4">
    <source>
        <dbReference type="PROSITE" id="PS01124"/>
    </source>
</evidence>
<dbReference type="EMBL" id="JACHWJ010000002">
    <property type="protein sequence ID" value="MBB2957670.1"/>
    <property type="molecule type" value="Genomic_DNA"/>
</dbReference>
<feature type="domain" description="HTH araC/xylS-type" evidence="4">
    <location>
        <begin position="86"/>
        <end position="182"/>
    </location>
</feature>
<dbReference type="GO" id="GO:0043565">
    <property type="term" value="F:sequence-specific DNA binding"/>
    <property type="evidence" value="ECO:0007669"/>
    <property type="project" value="InterPro"/>
</dbReference>
<dbReference type="InterPro" id="IPR009057">
    <property type="entry name" value="Homeodomain-like_sf"/>
</dbReference>
<organism evidence="5 6">
    <name type="scientific">Pseudoclavibacter helvolus</name>
    <dbReference type="NCBI Taxonomy" id="255205"/>
    <lineage>
        <taxon>Bacteria</taxon>
        <taxon>Bacillati</taxon>
        <taxon>Actinomycetota</taxon>
        <taxon>Actinomycetes</taxon>
        <taxon>Micrococcales</taxon>
        <taxon>Microbacteriaceae</taxon>
        <taxon>Pseudoclavibacter</taxon>
    </lineage>
</organism>
<evidence type="ECO:0000313" key="5">
    <source>
        <dbReference type="EMBL" id="MBB2957670.1"/>
    </source>
</evidence>
<dbReference type="PROSITE" id="PS01124">
    <property type="entry name" value="HTH_ARAC_FAMILY_2"/>
    <property type="match status" value="1"/>
</dbReference>
<evidence type="ECO:0000256" key="3">
    <source>
        <dbReference type="ARBA" id="ARBA00023163"/>
    </source>
</evidence>
<gene>
    <name evidence="5" type="ORF">FHX72_001807</name>
</gene>
<evidence type="ECO:0000256" key="2">
    <source>
        <dbReference type="ARBA" id="ARBA00023125"/>
    </source>
</evidence>
<reference evidence="5 6" key="1">
    <citation type="submission" date="2020-08" db="EMBL/GenBank/DDBJ databases">
        <title>Sequencing the genomes of 1000 actinobacteria strains.</title>
        <authorList>
            <person name="Klenk H.-P."/>
        </authorList>
    </citation>
    <scope>NUCLEOTIDE SEQUENCE [LARGE SCALE GENOMIC DNA]</scope>
    <source>
        <strain evidence="5 6">DSM 20419</strain>
    </source>
</reference>
<dbReference type="InterPro" id="IPR018062">
    <property type="entry name" value="HTH_AraC-typ_CS"/>
</dbReference>
<comment type="caution">
    <text evidence="5">The sequence shown here is derived from an EMBL/GenBank/DDBJ whole genome shotgun (WGS) entry which is preliminary data.</text>
</comment>
<name>A0A7W4UNC9_9MICO</name>